<keyword evidence="5" id="KW-1185">Reference proteome</keyword>
<dbReference type="InterPro" id="IPR005693">
    <property type="entry name" value="Mce"/>
</dbReference>
<keyword evidence="1" id="KW-0732">Signal</keyword>
<feature type="domain" description="Mammalian cell entry C-terminal" evidence="3">
    <location>
        <begin position="131"/>
        <end position="299"/>
    </location>
</feature>
<name>A0ABW1GAS0_9ACTN</name>
<dbReference type="PROSITE" id="PS51257">
    <property type="entry name" value="PROKAR_LIPOPROTEIN"/>
    <property type="match status" value="1"/>
</dbReference>
<protein>
    <submittedName>
        <fullName evidence="4">MCE family protein</fullName>
    </submittedName>
</protein>
<evidence type="ECO:0000259" key="2">
    <source>
        <dbReference type="Pfam" id="PF02470"/>
    </source>
</evidence>
<feature type="domain" description="Mce/MlaD" evidence="2">
    <location>
        <begin position="44"/>
        <end position="120"/>
    </location>
</feature>
<dbReference type="PANTHER" id="PTHR33371:SF15">
    <property type="entry name" value="LIPOPROTEIN LPRN"/>
    <property type="match status" value="1"/>
</dbReference>
<dbReference type="NCBIfam" id="TIGR00996">
    <property type="entry name" value="Mtu_fam_mce"/>
    <property type="match status" value="1"/>
</dbReference>
<dbReference type="RefSeq" id="WP_380588421.1">
    <property type="nucleotide sequence ID" value="NZ_JBHSQJ010000131.1"/>
</dbReference>
<gene>
    <name evidence="4" type="ORF">ACFP3V_26425</name>
</gene>
<dbReference type="Pfam" id="PF02470">
    <property type="entry name" value="MlaD"/>
    <property type="match status" value="1"/>
</dbReference>
<evidence type="ECO:0000256" key="1">
    <source>
        <dbReference type="SAM" id="SignalP"/>
    </source>
</evidence>
<dbReference type="Proteomes" id="UP001596174">
    <property type="component" value="Unassembled WGS sequence"/>
</dbReference>
<dbReference type="PANTHER" id="PTHR33371">
    <property type="entry name" value="INTERMEMBRANE PHOSPHOLIPID TRANSPORT SYSTEM BINDING PROTEIN MLAD-RELATED"/>
    <property type="match status" value="1"/>
</dbReference>
<dbReference type="InterPro" id="IPR024516">
    <property type="entry name" value="Mce_C"/>
</dbReference>
<feature type="signal peptide" evidence="1">
    <location>
        <begin position="1"/>
        <end position="19"/>
    </location>
</feature>
<dbReference type="InterPro" id="IPR003399">
    <property type="entry name" value="Mce/MlaD"/>
</dbReference>
<evidence type="ECO:0000313" key="5">
    <source>
        <dbReference type="Proteomes" id="UP001596174"/>
    </source>
</evidence>
<dbReference type="Pfam" id="PF11887">
    <property type="entry name" value="Mce4_CUP1"/>
    <property type="match status" value="1"/>
</dbReference>
<accession>A0ABW1GAS0</accession>
<feature type="chain" id="PRO_5045142442" evidence="1">
    <location>
        <begin position="20"/>
        <end position="369"/>
    </location>
</feature>
<sequence length="369" mass="38948">MTRRLLHSCCLLLATALGAAGCSSGYAGLQDVPLPGGADLGSHPYQVTAQFADVLSLVPQAAVRVDDVAVGRVTDISLTGDGSWNAVVTMEINGSVRLPADAYASLQQSSLLGEKYVALSGPPAGRSATGVLADHDVIPLSRTNRSAEVEEVFGSLSLLLNGGGMQQLKTISTELNEALAGNEPEVRDLLGRMRTLVGQLDGHRADLTAALDGVNRLSVTLAQRDQQLGDALDRLSPGLKVLDQQRGRLVTMLQALDTLSTVAVDTVNRSQADMVADLRALAPSLRRLADAGRALPQSLQVLLTYPFTDQVLNGVKGDYLNTYLTLAAAPATQVIPALLPQDSIYPQPVVPLVQPQLQSQLQRPTGGKR</sequence>
<organism evidence="4 5">
    <name type="scientific">Streptacidiphilus monticola</name>
    <dbReference type="NCBI Taxonomy" id="2161674"/>
    <lineage>
        <taxon>Bacteria</taxon>
        <taxon>Bacillati</taxon>
        <taxon>Actinomycetota</taxon>
        <taxon>Actinomycetes</taxon>
        <taxon>Kitasatosporales</taxon>
        <taxon>Streptomycetaceae</taxon>
        <taxon>Streptacidiphilus</taxon>
    </lineage>
</organism>
<evidence type="ECO:0000259" key="3">
    <source>
        <dbReference type="Pfam" id="PF11887"/>
    </source>
</evidence>
<evidence type="ECO:0000313" key="4">
    <source>
        <dbReference type="EMBL" id="MFC5910729.1"/>
    </source>
</evidence>
<comment type="caution">
    <text evidence="4">The sequence shown here is derived from an EMBL/GenBank/DDBJ whole genome shotgun (WGS) entry which is preliminary data.</text>
</comment>
<reference evidence="5" key="1">
    <citation type="journal article" date="2019" name="Int. J. Syst. Evol. Microbiol.">
        <title>The Global Catalogue of Microorganisms (GCM) 10K type strain sequencing project: providing services to taxonomists for standard genome sequencing and annotation.</title>
        <authorList>
            <consortium name="The Broad Institute Genomics Platform"/>
            <consortium name="The Broad Institute Genome Sequencing Center for Infectious Disease"/>
            <person name="Wu L."/>
            <person name="Ma J."/>
        </authorList>
    </citation>
    <scope>NUCLEOTIDE SEQUENCE [LARGE SCALE GENOMIC DNA]</scope>
    <source>
        <strain evidence="5">JCM 4816</strain>
    </source>
</reference>
<proteinExistence type="predicted"/>
<dbReference type="EMBL" id="JBHSQJ010000131">
    <property type="protein sequence ID" value="MFC5910729.1"/>
    <property type="molecule type" value="Genomic_DNA"/>
</dbReference>
<dbReference type="InterPro" id="IPR052336">
    <property type="entry name" value="MlaD_Phospholipid_Transporter"/>
</dbReference>